<name>A0A2N3I7F5_9BACT</name>
<proteinExistence type="predicted"/>
<reference evidence="1 2" key="1">
    <citation type="submission" date="2017-06" db="EMBL/GenBank/DDBJ databases">
        <title>Raineya orbicola gen. nov., sp. nov. a slightly thermophilic bacterium of the phylum Bacteroidetes and the description of Raineyaceae fam. nov.</title>
        <authorList>
            <person name="Albuquerque L."/>
            <person name="Polonia A.R.M."/>
            <person name="Barroso C."/>
            <person name="Froufe H.J.C."/>
            <person name="Lage O."/>
            <person name="Lobo-Da-Cunha A."/>
            <person name="Egas C."/>
            <person name="Da Costa M.S."/>
        </authorList>
    </citation>
    <scope>NUCLEOTIDE SEQUENCE [LARGE SCALE GENOMIC DNA]</scope>
    <source>
        <strain evidence="1 2">SPSPC-11</strain>
    </source>
</reference>
<dbReference type="Proteomes" id="UP000233387">
    <property type="component" value="Unassembled WGS sequence"/>
</dbReference>
<sequence length="165" mass="18716">MDTHFPNDRADIGKKAAVDGFAHELILAGILMKRYLNVSLVDLPLSEYDILVVLKNTNDEEIFIRVQSKTATKSIRFTGGTRGGVDREYKSDVKKYIQSPKTADVVIGVCPTKDGNFDLYIVPTLLIEYFGTESKSLSQLQTLKNNFEMLERSKDYEFILNKEKN</sequence>
<organism evidence="1 2">
    <name type="scientific">Raineya orbicola</name>
    <dbReference type="NCBI Taxonomy" id="2016530"/>
    <lineage>
        <taxon>Bacteria</taxon>
        <taxon>Pseudomonadati</taxon>
        <taxon>Bacteroidota</taxon>
        <taxon>Cytophagia</taxon>
        <taxon>Cytophagales</taxon>
        <taxon>Raineyaceae</taxon>
        <taxon>Raineya</taxon>
    </lineage>
</organism>
<dbReference type="InterPro" id="IPR011856">
    <property type="entry name" value="tRNA_endonuc-like_dom_sf"/>
</dbReference>
<gene>
    <name evidence="1" type="ORF">Rain11_2467</name>
</gene>
<dbReference type="Gene3D" id="3.40.1350.10">
    <property type="match status" value="1"/>
</dbReference>
<evidence type="ECO:0000313" key="1">
    <source>
        <dbReference type="EMBL" id="PKQ66173.1"/>
    </source>
</evidence>
<accession>A0A2N3I7F5</accession>
<comment type="caution">
    <text evidence="1">The sequence shown here is derived from an EMBL/GenBank/DDBJ whole genome shotgun (WGS) entry which is preliminary data.</text>
</comment>
<dbReference type="GO" id="GO:0003676">
    <property type="term" value="F:nucleic acid binding"/>
    <property type="evidence" value="ECO:0007669"/>
    <property type="project" value="InterPro"/>
</dbReference>
<dbReference type="AlphaFoldDB" id="A0A2N3I7F5"/>
<dbReference type="EMBL" id="NKXO01000053">
    <property type="protein sequence ID" value="PKQ66173.1"/>
    <property type="molecule type" value="Genomic_DNA"/>
</dbReference>
<evidence type="ECO:0008006" key="3">
    <source>
        <dbReference type="Google" id="ProtNLM"/>
    </source>
</evidence>
<protein>
    <recommendedName>
        <fullName evidence="3">PD(D/E)XK endonuclease domain-containing protein</fullName>
    </recommendedName>
</protein>
<dbReference type="OrthoDB" id="9906986at2"/>
<keyword evidence="2" id="KW-1185">Reference proteome</keyword>
<dbReference type="RefSeq" id="WP_101359727.1">
    <property type="nucleotide sequence ID" value="NZ_NKXO01000053.1"/>
</dbReference>
<evidence type="ECO:0000313" key="2">
    <source>
        <dbReference type="Proteomes" id="UP000233387"/>
    </source>
</evidence>